<gene>
    <name evidence="2" type="ORF">SM116_15550</name>
</gene>
<name>A0ABZ0SKL0_9MICO</name>
<dbReference type="EMBL" id="CP139368">
    <property type="protein sequence ID" value="WPR89158.1"/>
    <property type="molecule type" value="Genomic_DNA"/>
</dbReference>
<dbReference type="NCBIfam" id="NF043066">
    <property type="entry name" value="ETEC_3214_dom"/>
    <property type="match status" value="1"/>
</dbReference>
<keyword evidence="3" id="KW-1185">Reference proteome</keyword>
<protein>
    <submittedName>
        <fullName evidence="2">ETEC_3214 domain-containing protein</fullName>
    </submittedName>
</protein>
<evidence type="ECO:0000256" key="1">
    <source>
        <dbReference type="SAM" id="Phobius"/>
    </source>
</evidence>
<evidence type="ECO:0000313" key="2">
    <source>
        <dbReference type="EMBL" id="WPR89158.1"/>
    </source>
</evidence>
<keyword evidence="1" id="KW-0812">Transmembrane</keyword>
<dbReference type="Proteomes" id="UP001323798">
    <property type="component" value="Chromosome"/>
</dbReference>
<evidence type="ECO:0000313" key="3">
    <source>
        <dbReference type="Proteomes" id="UP001323798"/>
    </source>
</evidence>
<reference evidence="2 3" key="1">
    <citation type="submission" date="2023-11" db="EMBL/GenBank/DDBJ databases">
        <title>Genome sequence of Microbacterium rhizosphaerae KACC 19337.</title>
        <authorList>
            <person name="Choi H."/>
            <person name="Kim S."/>
            <person name="Kim Y."/>
            <person name="Kwon S.-W."/>
            <person name="Heo J."/>
        </authorList>
    </citation>
    <scope>NUCLEOTIDE SEQUENCE [LARGE SCALE GENOMIC DNA]</scope>
    <source>
        <strain evidence="2 3">KACC 19337</strain>
    </source>
</reference>
<organism evidence="2 3">
    <name type="scientific">Microbacterium rhizosphaerae</name>
    <dbReference type="NCBI Taxonomy" id="1678237"/>
    <lineage>
        <taxon>Bacteria</taxon>
        <taxon>Bacillati</taxon>
        <taxon>Actinomycetota</taxon>
        <taxon>Actinomycetes</taxon>
        <taxon>Micrococcales</taxon>
        <taxon>Microbacteriaceae</taxon>
        <taxon>Microbacterium</taxon>
    </lineage>
</organism>
<proteinExistence type="predicted"/>
<sequence length="312" mass="33650">MSESDESTPPPSNPAPRQHWWQTTWQWISAPLKAITWLAALLAAITALYAYGPAAYRFIAWRQVEYDIIENIHAGFNIAYVDAQLGKPALVKAVSAQRRLTQYIYVRRDYVVMADADSAGEVELYSVLSCDASFAPTFSAPNGTLVSLQSQPLARAAAWRYPKEQQGDPNKRLLAYFPRSTADSLGQELEYDADAGTSATSGTWTLVGYNDECGRGADSLAADRSIWQTTAPGNPRVKAFRAHNAANIYAETAPNSGLALDTAQGSLVANGGIGGDDRSAGIPPDAELTAFVSPVSNELLFPIPTGTTRTFP</sequence>
<keyword evidence="1" id="KW-0472">Membrane</keyword>
<accession>A0ABZ0SKL0</accession>
<keyword evidence="1" id="KW-1133">Transmembrane helix</keyword>
<dbReference type="InterPro" id="IPR050010">
    <property type="entry name" value="ETEC_3214_dom"/>
</dbReference>
<dbReference type="RefSeq" id="WP_320941875.1">
    <property type="nucleotide sequence ID" value="NZ_BAABEU010000001.1"/>
</dbReference>
<feature type="transmembrane region" description="Helical" evidence="1">
    <location>
        <begin position="34"/>
        <end position="52"/>
    </location>
</feature>